<evidence type="ECO:0000256" key="1">
    <source>
        <dbReference type="SAM" id="MobiDB-lite"/>
    </source>
</evidence>
<protein>
    <submittedName>
        <fullName evidence="2">Uncharacterized protein</fullName>
    </submittedName>
</protein>
<name>A0A919BSP4_STRFL</name>
<reference evidence="2" key="2">
    <citation type="submission" date="2020-09" db="EMBL/GenBank/DDBJ databases">
        <authorList>
            <person name="Sun Q."/>
            <person name="Ohkuma M."/>
        </authorList>
    </citation>
    <scope>NUCLEOTIDE SEQUENCE</scope>
    <source>
        <strain evidence="2">JCM 4122</strain>
    </source>
</reference>
<dbReference type="Proteomes" id="UP000632849">
    <property type="component" value="Unassembled WGS sequence"/>
</dbReference>
<feature type="compositionally biased region" description="Basic and acidic residues" evidence="1">
    <location>
        <begin position="1"/>
        <end position="11"/>
    </location>
</feature>
<feature type="region of interest" description="Disordered" evidence="1">
    <location>
        <begin position="1"/>
        <end position="95"/>
    </location>
</feature>
<dbReference type="EMBL" id="BNBE01000002">
    <property type="protein sequence ID" value="GHG07918.1"/>
    <property type="molecule type" value="Genomic_DNA"/>
</dbReference>
<accession>A0A919BSP4</accession>
<reference evidence="2" key="1">
    <citation type="journal article" date="2014" name="Int. J. Syst. Evol. Microbiol.">
        <title>Complete genome sequence of Corynebacterium casei LMG S-19264T (=DSM 44701T), isolated from a smear-ripened cheese.</title>
        <authorList>
            <consortium name="US DOE Joint Genome Institute (JGI-PGF)"/>
            <person name="Walter F."/>
            <person name="Albersmeier A."/>
            <person name="Kalinowski J."/>
            <person name="Ruckert C."/>
        </authorList>
    </citation>
    <scope>NUCLEOTIDE SEQUENCE</scope>
    <source>
        <strain evidence="2">JCM 4122</strain>
    </source>
</reference>
<organism evidence="2 3">
    <name type="scientific">Streptomyces filamentosus</name>
    <name type="common">Streptomyces roseosporus</name>
    <dbReference type="NCBI Taxonomy" id="67294"/>
    <lineage>
        <taxon>Bacteria</taxon>
        <taxon>Bacillati</taxon>
        <taxon>Actinomycetota</taxon>
        <taxon>Actinomycetes</taxon>
        <taxon>Kitasatosporales</taxon>
        <taxon>Streptomycetaceae</taxon>
        <taxon>Streptomyces</taxon>
    </lineage>
</organism>
<proteinExistence type="predicted"/>
<sequence length="95" mass="9666">MVVCRWVRERTSPPPSDAGLAPSGAGGAGGADSPVAVMAGDPSAGTGRGGEGEDGGRDRREGGGKDRRRRQNSLVRNGFAGASRSGLPRTFDDRA</sequence>
<keyword evidence="3" id="KW-1185">Reference proteome</keyword>
<evidence type="ECO:0000313" key="3">
    <source>
        <dbReference type="Proteomes" id="UP000632849"/>
    </source>
</evidence>
<comment type="caution">
    <text evidence="2">The sequence shown here is derived from an EMBL/GenBank/DDBJ whole genome shotgun (WGS) entry which is preliminary data.</text>
</comment>
<feature type="compositionally biased region" description="Basic and acidic residues" evidence="1">
    <location>
        <begin position="50"/>
        <end position="65"/>
    </location>
</feature>
<dbReference type="AlphaFoldDB" id="A0A919BSP4"/>
<evidence type="ECO:0000313" key="2">
    <source>
        <dbReference type="EMBL" id="GHG07918.1"/>
    </source>
</evidence>
<gene>
    <name evidence="2" type="ORF">GCM10017667_44610</name>
</gene>